<dbReference type="PANTHER" id="PTHR31263:SF66">
    <property type="entry name" value="OS04G0481000 PROTEIN"/>
    <property type="match status" value="1"/>
</dbReference>
<accession>A0A453C7T5</accession>
<dbReference type="EnsemblPlants" id="AET2Gv20764100.1">
    <property type="protein sequence ID" value="AET2Gv20764100.1"/>
    <property type="gene ID" value="AET2Gv20764100"/>
</dbReference>
<organism evidence="1 2">
    <name type="scientific">Aegilops tauschii subsp. strangulata</name>
    <name type="common">Goatgrass</name>
    <dbReference type="NCBI Taxonomy" id="200361"/>
    <lineage>
        <taxon>Eukaryota</taxon>
        <taxon>Viridiplantae</taxon>
        <taxon>Streptophyta</taxon>
        <taxon>Embryophyta</taxon>
        <taxon>Tracheophyta</taxon>
        <taxon>Spermatophyta</taxon>
        <taxon>Magnoliopsida</taxon>
        <taxon>Liliopsida</taxon>
        <taxon>Poales</taxon>
        <taxon>Poaceae</taxon>
        <taxon>BOP clade</taxon>
        <taxon>Pooideae</taxon>
        <taxon>Triticodae</taxon>
        <taxon>Triticeae</taxon>
        <taxon>Triticinae</taxon>
        <taxon>Aegilops</taxon>
    </lineage>
</organism>
<reference evidence="1" key="4">
    <citation type="submission" date="2019-03" db="UniProtKB">
        <authorList>
            <consortium name="EnsemblPlants"/>
        </authorList>
    </citation>
    <scope>IDENTIFICATION</scope>
</reference>
<reference evidence="2" key="1">
    <citation type="journal article" date="2014" name="Science">
        <title>Ancient hybridizations among the ancestral genomes of bread wheat.</title>
        <authorList>
            <consortium name="International Wheat Genome Sequencing Consortium,"/>
            <person name="Marcussen T."/>
            <person name="Sandve S.R."/>
            <person name="Heier L."/>
            <person name="Spannagl M."/>
            <person name="Pfeifer M."/>
            <person name="Jakobsen K.S."/>
            <person name="Wulff B.B."/>
            <person name="Steuernagel B."/>
            <person name="Mayer K.F."/>
            <person name="Olsen O.A."/>
        </authorList>
    </citation>
    <scope>NUCLEOTIDE SEQUENCE [LARGE SCALE GENOMIC DNA]</scope>
    <source>
        <strain evidence="2">cv. AL8/78</strain>
    </source>
</reference>
<keyword evidence="2" id="KW-1185">Reference proteome</keyword>
<dbReference type="Gramene" id="AET2Gv20764100.1">
    <property type="protein sequence ID" value="AET2Gv20764100.1"/>
    <property type="gene ID" value="AET2Gv20764100"/>
</dbReference>
<dbReference type="Proteomes" id="UP000015105">
    <property type="component" value="Chromosome 2D"/>
</dbReference>
<proteinExistence type="predicted"/>
<protein>
    <submittedName>
        <fullName evidence="1">Uncharacterized protein</fullName>
    </submittedName>
</protein>
<evidence type="ECO:0000313" key="1">
    <source>
        <dbReference type="EnsemblPlants" id="AET2Gv20764100.1"/>
    </source>
</evidence>
<dbReference type="PANTHER" id="PTHR31263">
    <property type="entry name" value="CELLULASE FAMILY PROTEIN (AFU_ORTHOLOGUE AFUA_5G14560)"/>
    <property type="match status" value="1"/>
</dbReference>
<dbReference type="AlphaFoldDB" id="A0A453C7T5"/>
<evidence type="ECO:0000313" key="2">
    <source>
        <dbReference type="Proteomes" id="UP000015105"/>
    </source>
</evidence>
<sequence>GFNCVRLTWPTYLATNATLSSLPLRWSLERLGLRESAAGVRVNNPDLLDLPLIDVFRV</sequence>
<reference evidence="1" key="5">
    <citation type="journal article" date="2021" name="G3 (Bethesda)">
        <title>Aegilops tauschii genome assembly Aet v5.0 features greater sequence contiguity and improved annotation.</title>
        <authorList>
            <person name="Wang L."/>
            <person name="Zhu T."/>
            <person name="Rodriguez J.C."/>
            <person name="Deal K.R."/>
            <person name="Dubcovsky J."/>
            <person name="McGuire P.E."/>
            <person name="Lux T."/>
            <person name="Spannagl M."/>
            <person name="Mayer K.F.X."/>
            <person name="Baldrich P."/>
            <person name="Meyers B.C."/>
            <person name="Huo N."/>
            <person name="Gu Y.Q."/>
            <person name="Zhou H."/>
            <person name="Devos K.M."/>
            <person name="Bennetzen J.L."/>
            <person name="Unver T."/>
            <person name="Budak H."/>
            <person name="Gulick P.J."/>
            <person name="Galiba G."/>
            <person name="Kalapos B."/>
            <person name="Nelson D.R."/>
            <person name="Li P."/>
            <person name="You F.M."/>
            <person name="Luo M.C."/>
            <person name="Dvorak J."/>
        </authorList>
    </citation>
    <scope>NUCLEOTIDE SEQUENCE [LARGE SCALE GENOMIC DNA]</scope>
    <source>
        <strain evidence="1">cv. AL8/78</strain>
    </source>
</reference>
<reference evidence="2" key="2">
    <citation type="journal article" date="2017" name="Nat. Plants">
        <title>The Aegilops tauschii genome reveals multiple impacts of transposons.</title>
        <authorList>
            <person name="Zhao G."/>
            <person name="Zou C."/>
            <person name="Li K."/>
            <person name="Wang K."/>
            <person name="Li T."/>
            <person name="Gao L."/>
            <person name="Zhang X."/>
            <person name="Wang H."/>
            <person name="Yang Z."/>
            <person name="Liu X."/>
            <person name="Jiang W."/>
            <person name="Mao L."/>
            <person name="Kong X."/>
            <person name="Jiao Y."/>
            <person name="Jia J."/>
        </authorList>
    </citation>
    <scope>NUCLEOTIDE SEQUENCE [LARGE SCALE GENOMIC DNA]</scope>
    <source>
        <strain evidence="2">cv. AL8/78</strain>
    </source>
</reference>
<name>A0A453C7T5_AEGTS</name>
<reference evidence="1" key="3">
    <citation type="journal article" date="2017" name="Nature">
        <title>Genome sequence of the progenitor of the wheat D genome Aegilops tauschii.</title>
        <authorList>
            <person name="Luo M.C."/>
            <person name="Gu Y.Q."/>
            <person name="Puiu D."/>
            <person name="Wang H."/>
            <person name="Twardziok S.O."/>
            <person name="Deal K.R."/>
            <person name="Huo N."/>
            <person name="Zhu T."/>
            <person name="Wang L."/>
            <person name="Wang Y."/>
            <person name="McGuire P.E."/>
            <person name="Liu S."/>
            <person name="Long H."/>
            <person name="Ramasamy R.K."/>
            <person name="Rodriguez J.C."/>
            <person name="Van S.L."/>
            <person name="Yuan L."/>
            <person name="Wang Z."/>
            <person name="Xia Z."/>
            <person name="Xiao L."/>
            <person name="Anderson O.D."/>
            <person name="Ouyang S."/>
            <person name="Liang Y."/>
            <person name="Zimin A.V."/>
            <person name="Pertea G."/>
            <person name="Qi P."/>
            <person name="Bennetzen J.L."/>
            <person name="Dai X."/>
            <person name="Dawson M.W."/>
            <person name="Muller H.G."/>
            <person name="Kugler K."/>
            <person name="Rivarola-Duarte L."/>
            <person name="Spannagl M."/>
            <person name="Mayer K.F.X."/>
            <person name="Lu F.H."/>
            <person name="Bevan M.W."/>
            <person name="Leroy P."/>
            <person name="Li P."/>
            <person name="You F.M."/>
            <person name="Sun Q."/>
            <person name="Liu Z."/>
            <person name="Lyons E."/>
            <person name="Wicker T."/>
            <person name="Salzberg S.L."/>
            <person name="Devos K.M."/>
            <person name="Dvorak J."/>
        </authorList>
    </citation>
    <scope>NUCLEOTIDE SEQUENCE [LARGE SCALE GENOMIC DNA]</scope>
    <source>
        <strain evidence="1">cv. AL8/78</strain>
    </source>
</reference>